<dbReference type="GO" id="GO:0071013">
    <property type="term" value="C:catalytic step 2 spliceosome"/>
    <property type="evidence" value="ECO:0007669"/>
    <property type="project" value="TreeGrafter"/>
</dbReference>
<evidence type="ECO:0000313" key="5">
    <source>
        <dbReference type="EnsemblMetazoa" id="MESCA002197-PA"/>
    </source>
</evidence>
<evidence type="ECO:0000256" key="3">
    <source>
        <dbReference type="ARBA" id="ARBA00023242"/>
    </source>
</evidence>
<comment type="similarity">
    <text evidence="2">Belongs to the NRDE2 family.</text>
</comment>
<dbReference type="PANTHER" id="PTHR13471:SF0">
    <property type="entry name" value="NUCLEAR EXOSOME REGULATOR NRDE2"/>
    <property type="match status" value="1"/>
</dbReference>
<feature type="region of interest" description="Disordered" evidence="4">
    <location>
        <begin position="42"/>
        <end position="61"/>
    </location>
</feature>
<dbReference type="EMBL" id="CAQQ02050865">
    <property type="status" value="NOT_ANNOTATED_CDS"/>
    <property type="molecule type" value="Genomic_DNA"/>
</dbReference>
<organism evidence="5 6">
    <name type="scientific">Megaselia scalaris</name>
    <name type="common">Humpbacked fly</name>
    <name type="synonym">Phora scalaris</name>
    <dbReference type="NCBI Taxonomy" id="36166"/>
    <lineage>
        <taxon>Eukaryota</taxon>
        <taxon>Metazoa</taxon>
        <taxon>Ecdysozoa</taxon>
        <taxon>Arthropoda</taxon>
        <taxon>Hexapoda</taxon>
        <taxon>Insecta</taxon>
        <taxon>Pterygota</taxon>
        <taxon>Neoptera</taxon>
        <taxon>Endopterygota</taxon>
        <taxon>Diptera</taxon>
        <taxon>Brachycera</taxon>
        <taxon>Muscomorpha</taxon>
        <taxon>Platypezoidea</taxon>
        <taxon>Phoridae</taxon>
        <taxon>Megaseliini</taxon>
        <taxon>Megaselia</taxon>
    </lineage>
</organism>
<evidence type="ECO:0000256" key="1">
    <source>
        <dbReference type="ARBA" id="ARBA00004123"/>
    </source>
</evidence>
<evidence type="ECO:0000256" key="4">
    <source>
        <dbReference type="SAM" id="MobiDB-lite"/>
    </source>
</evidence>
<dbReference type="PANTHER" id="PTHR13471">
    <property type="entry name" value="TETRATRICOPEPTIDE-LIKE HELICAL"/>
    <property type="match status" value="1"/>
</dbReference>
<dbReference type="AlphaFoldDB" id="T1GFQ0"/>
<accession>T1GFQ0</accession>
<feature type="region of interest" description="Disordered" evidence="4">
    <location>
        <begin position="71"/>
        <end position="93"/>
    </location>
</feature>
<dbReference type="OMA" id="RRNSLYW"/>
<evidence type="ECO:0000313" key="6">
    <source>
        <dbReference type="Proteomes" id="UP000015102"/>
    </source>
</evidence>
<feature type="compositionally biased region" description="Polar residues" evidence="4">
    <location>
        <begin position="45"/>
        <end position="58"/>
    </location>
</feature>
<protein>
    <submittedName>
        <fullName evidence="5">Uncharacterized protein</fullName>
    </submittedName>
</protein>
<evidence type="ECO:0000256" key="2">
    <source>
        <dbReference type="ARBA" id="ARBA00009265"/>
    </source>
</evidence>
<keyword evidence="3" id="KW-0539">Nucleus</keyword>
<dbReference type="STRING" id="36166.T1GFQ0"/>
<proteinExistence type="inferred from homology"/>
<dbReference type="Pfam" id="PF08424">
    <property type="entry name" value="NRDE-2"/>
    <property type="match status" value="1"/>
</dbReference>
<dbReference type="GO" id="GO:1902369">
    <property type="term" value="P:negative regulation of RNA catabolic process"/>
    <property type="evidence" value="ECO:0007669"/>
    <property type="project" value="TreeGrafter"/>
</dbReference>
<dbReference type="InterPro" id="IPR013633">
    <property type="entry name" value="NRDE-2"/>
</dbReference>
<reference evidence="5" key="2">
    <citation type="submission" date="2015-06" db="UniProtKB">
        <authorList>
            <consortium name="EnsemblMetazoa"/>
        </authorList>
    </citation>
    <scope>IDENTIFICATION</scope>
</reference>
<dbReference type="EnsemblMetazoa" id="MESCA002197-RA">
    <property type="protein sequence ID" value="MESCA002197-PA"/>
    <property type="gene ID" value="MESCA002197"/>
</dbReference>
<keyword evidence="6" id="KW-1185">Reference proteome</keyword>
<name>T1GFQ0_MEGSC</name>
<dbReference type="GO" id="GO:0031048">
    <property type="term" value="P:regulatory ncRNA-mediated heterochromatin formation"/>
    <property type="evidence" value="ECO:0007669"/>
    <property type="project" value="TreeGrafter"/>
</dbReference>
<reference evidence="6" key="1">
    <citation type="submission" date="2013-02" db="EMBL/GenBank/DDBJ databases">
        <authorList>
            <person name="Hughes D."/>
        </authorList>
    </citation>
    <scope>NUCLEOTIDE SEQUENCE</scope>
    <source>
        <strain>Durham</strain>
        <strain evidence="6">NC isolate 2 -- Noor lab</strain>
    </source>
</reference>
<comment type="subcellular location">
    <subcellularLocation>
        <location evidence="1">Nucleus</location>
    </subcellularLocation>
</comment>
<dbReference type="Proteomes" id="UP000015102">
    <property type="component" value="Unassembled WGS sequence"/>
</dbReference>
<sequence>MSKFQRSRLKVLRFSFMECHEPLEVWNYPFILGITRRVSEEEASTSKSVEPQKNFSSFQDEDLKVLETVTEEKQATDNSSPPPPEKIRKLDSESTFTGSEDYYVDKKPMKSYFKVETLYKPACPEYKLKHPNQTSSKDTQITEEDFDFKLSEYNTNVIRFSKNVDYWIKLVQFQDEAPYKWTSLVLAEKKLDIIERALYHIPGNEELYKLYIEMINICFASYEVSKKLEIQISKNPTNYFLWNAYIMTSQCSMARCLVPDILKLYEKSMRELYKRSKSDDQTMLKMFKNVAIFLKQSGLFEQFFALLKLGLELNVDPNSFNFQNNPDAQNTLIEYEELVLKSGLPMTEIWLRIEKLRQNYYFLPCPPGYKSSSDPQRIVFNEDVCHYIYPLSNNENSFYMILQILYMLKFPIFSSSCFRNKFNLELKDSDGLEEYFLCKELVVGPTFLNNVIGHELYSNTLKELLLLCSECFKNRDEQKRILFLYLLLKFERLLLVLEKVSGKYNEEYGKKLRSKVKKILKKDENRNVLNFYSEYILMEYEMDKMDTVENIYQIAFASEKYLSEETRCSEVYYGVASYVEILLKKGDFDKALRLILGGDDVTDSSKLIVLRKLIEKVSNIVSIEKNISIMELEQYVLPDHFINLLKIRIYYQCLLGQNLEAIEALEKILQFFIEKNDRHQFLREEVLQILLKIMQWPGKNCIVSNVLFFDKISSAIEEFPENLFFLSTAVLIQNQPWYKIRKLLSQKSVASVIFQIVGIRIRFLLNREMYLDNDINECPWNKALYVDGCIYVPQEVPHLQDLLIEKQLRIYALPEELDILREDK</sequence>
<dbReference type="HOGENOM" id="CLU_007550_2_0_1"/>